<sequence>MPSVIDMFVAIQLCSNVHDYNHSTIGKLYYTILSTNVCSTNTFYRQNWITARWANLEKHMERLYLHCPFCFIQQHVTPNRFKSDLYWHTEPTTREVLPNDVSHGIIPLGLHDDPYI</sequence>
<name>A0A4Y2EQN3_ARAVE</name>
<evidence type="ECO:0000313" key="2">
    <source>
        <dbReference type="Proteomes" id="UP000499080"/>
    </source>
</evidence>
<comment type="caution">
    <text evidence="1">The sequence shown here is derived from an EMBL/GenBank/DDBJ whole genome shotgun (WGS) entry which is preliminary data.</text>
</comment>
<reference evidence="1 2" key="1">
    <citation type="journal article" date="2019" name="Sci. Rep.">
        <title>Orb-weaving spider Araneus ventricosus genome elucidates the spidroin gene catalogue.</title>
        <authorList>
            <person name="Kono N."/>
            <person name="Nakamura H."/>
            <person name="Ohtoshi R."/>
            <person name="Moran D.A.P."/>
            <person name="Shinohara A."/>
            <person name="Yoshida Y."/>
            <person name="Fujiwara M."/>
            <person name="Mori M."/>
            <person name="Tomita M."/>
            <person name="Arakawa K."/>
        </authorList>
    </citation>
    <scope>NUCLEOTIDE SEQUENCE [LARGE SCALE GENOMIC DNA]</scope>
</reference>
<organism evidence="1 2">
    <name type="scientific">Araneus ventricosus</name>
    <name type="common">Orbweaver spider</name>
    <name type="synonym">Epeira ventricosa</name>
    <dbReference type="NCBI Taxonomy" id="182803"/>
    <lineage>
        <taxon>Eukaryota</taxon>
        <taxon>Metazoa</taxon>
        <taxon>Ecdysozoa</taxon>
        <taxon>Arthropoda</taxon>
        <taxon>Chelicerata</taxon>
        <taxon>Arachnida</taxon>
        <taxon>Araneae</taxon>
        <taxon>Araneomorphae</taxon>
        <taxon>Entelegynae</taxon>
        <taxon>Araneoidea</taxon>
        <taxon>Araneidae</taxon>
        <taxon>Araneus</taxon>
    </lineage>
</organism>
<dbReference type="Proteomes" id="UP000499080">
    <property type="component" value="Unassembled WGS sequence"/>
</dbReference>
<gene>
    <name evidence="1" type="ORF">AVEN_237702_1</name>
</gene>
<dbReference type="AlphaFoldDB" id="A0A4Y2EQN3"/>
<keyword evidence="2" id="KW-1185">Reference proteome</keyword>
<accession>A0A4Y2EQN3</accession>
<proteinExistence type="predicted"/>
<dbReference type="EMBL" id="BGPR01000661">
    <property type="protein sequence ID" value="GBM30478.1"/>
    <property type="molecule type" value="Genomic_DNA"/>
</dbReference>
<protein>
    <submittedName>
        <fullName evidence="1">Uncharacterized protein</fullName>
    </submittedName>
</protein>
<evidence type="ECO:0000313" key="1">
    <source>
        <dbReference type="EMBL" id="GBM30478.1"/>
    </source>
</evidence>